<evidence type="ECO:0000313" key="3">
    <source>
        <dbReference type="Proteomes" id="UP001341281"/>
    </source>
</evidence>
<accession>A0AAQ3WX66</accession>
<evidence type="ECO:0000313" key="2">
    <source>
        <dbReference type="EMBL" id="WVZ77458.1"/>
    </source>
</evidence>
<dbReference type="Proteomes" id="UP001341281">
    <property type="component" value="Chromosome 05"/>
</dbReference>
<dbReference type="AlphaFoldDB" id="A0AAQ3WX66"/>
<name>A0AAQ3WX66_PASNO</name>
<protein>
    <submittedName>
        <fullName evidence="2">Uncharacterized protein</fullName>
    </submittedName>
</protein>
<reference evidence="2 3" key="1">
    <citation type="submission" date="2024-02" db="EMBL/GenBank/DDBJ databases">
        <title>High-quality chromosome-scale genome assembly of Pensacola bahiagrass (Paspalum notatum Flugge var. saurae).</title>
        <authorList>
            <person name="Vega J.M."/>
            <person name="Podio M."/>
            <person name="Orjuela J."/>
            <person name="Siena L.A."/>
            <person name="Pessino S.C."/>
            <person name="Combes M.C."/>
            <person name="Mariac C."/>
            <person name="Albertini E."/>
            <person name="Pupilli F."/>
            <person name="Ortiz J.P.A."/>
            <person name="Leblanc O."/>
        </authorList>
    </citation>
    <scope>NUCLEOTIDE SEQUENCE [LARGE SCALE GENOMIC DNA]</scope>
    <source>
        <strain evidence="2">R1</strain>
        <tissue evidence="2">Leaf</tissue>
    </source>
</reference>
<sequence length="69" mass="7682">MPLLSHADPPCPFASSGADKRWSPVSLAWSPRPPLPNQLIERFNGCLPGYEGDEYDRELFFGCVMGILM</sequence>
<feature type="region of interest" description="Disordered" evidence="1">
    <location>
        <begin position="1"/>
        <end position="20"/>
    </location>
</feature>
<gene>
    <name evidence="2" type="ORF">U9M48_025320</name>
</gene>
<evidence type="ECO:0000256" key="1">
    <source>
        <dbReference type="SAM" id="MobiDB-lite"/>
    </source>
</evidence>
<dbReference type="EMBL" id="CP144749">
    <property type="protein sequence ID" value="WVZ77458.1"/>
    <property type="molecule type" value="Genomic_DNA"/>
</dbReference>
<organism evidence="2 3">
    <name type="scientific">Paspalum notatum var. saurae</name>
    <dbReference type="NCBI Taxonomy" id="547442"/>
    <lineage>
        <taxon>Eukaryota</taxon>
        <taxon>Viridiplantae</taxon>
        <taxon>Streptophyta</taxon>
        <taxon>Embryophyta</taxon>
        <taxon>Tracheophyta</taxon>
        <taxon>Spermatophyta</taxon>
        <taxon>Magnoliopsida</taxon>
        <taxon>Liliopsida</taxon>
        <taxon>Poales</taxon>
        <taxon>Poaceae</taxon>
        <taxon>PACMAD clade</taxon>
        <taxon>Panicoideae</taxon>
        <taxon>Andropogonodae</taxon>
        <taxon>Paspaleae</taxon>
        <taxon>Paspalinae</taxon>
        <taxon>Paspalum</taxon>
    </lineage>
</organism>
<proteinExistence type="predicted"/>
<keyword evidence="3" id="KW-1185">Reference proteome</keyword>